<dbReference type="InterPro" id="IPR029044">
    <property type="entry name" value="Nucleotide-diphossugar_trans"/>
</dbReference>
<dbReference type="Proteomes" id="UP000664601">
    <property type="component" value="Unassembled WGS sequence"/>
</dbReference>
<gene>
    <name evidence="1" type="ORF">JZO70_18725</name>
</gene>
<reference evidence="1 2" key="1">
    <citation type="submission" date="2021-03" db="EMBL/GenBank/DDBJ databases">
        <title>Enterococcal diversity collection.</title>
        <authorList>
            <person name="Gilmore M.S."/>
            <person name="Schwartzman J."/>
            <person name="Van Tyne D."/>
            <person name="Martin M."/>
            <person name="Earl A.M."/>
            <person name="Manson A.L."/>
            <person name="Straub T."/>
            <person name="Salamzade R."/>
            <person name="Saavedra J."/>
            <person name="Lebreton F."/>
            <person name="Prichula J."/>
            <person name="Schaufler K."/>
            <person name="Gaca A."/>
            <person name="Sgardioli B."/>
            <person name="Wagenaar J."/>
            <person name="Strong T."/>
        </authorList>
    </citation>
    <scope>NUCLEOTIDE SEQUENCE [LARGE SCALE GENOMIC DNA]</scope>
    <source>
        <strain evidence="1 2">669A</strain>
    </source>
</reference>
<organism evidence="1 2">
    <name type="scientific">Candidatus Enterococcus moelleringii</name>
    <dbReference type="NCBI Taxonomy" id="2815325"/>
    <lineage>
        <taxon>Bacteria</taxon>
        <taxon>Bacillati</taxon>
        <taxon>Bacillota</taxon>
        <taxon>Bacilli</taxon>
        <taxon>Lactobacillales</taxon>
        <taxon>Enterococcaceae</taxon>
        <taxon>Enterococcus</taxon>
    </lineage>
</organism>
<dbReference type="RefSeq" id="WP_207675212.1">
    <property type="nucleotide sequence ID" value="NZ_JAFREM010000031.1"/>
</dbReference>
<dbReference type="PANTHER" id="PTHR21485:SF6">
    <property type="entry name" value="N-ACYLNEURAMINATE CYTIDYLYLTRANSFERASE-RELATED"/>
    <property type="match status" value="1"/>
</dbReference>
<evidence type="ECO:0000313" key="2">
    <source>
        <dbReference type="Proteomes" id="UP000664601"/>
    </source>
</evidence>
<dbReference type="InterPro" id="IPR003329">
    <property type="entry name" value="Cytidylyl_trans"/>
</dbReference>
<comment type="caution">
    <text evidence="1">The sequence shown here is derived from an EMBL/GenBank/DDBJ whole genome shotgun (WGS) entry which is preliminary data.</text>
</comment>
<protein>
    <submittedName>
        <fullName evidence="1">Acylneuraminate cytidylyltransferase family protein</fullName>
    </submittedName>
</protein>
<name>A0ABS3LF17_9ENTE</name>
<evidence type="ECO:0000313" key="1">
    <source>
        <dbReference type="EMBL" id="MBO1308218.1"/>
    </source>
</evidence>
<dbReference type="GO" id="GO:0016779">
    <property type="term" value="F:nucleotidyltransferase activity"/>
    <property type="evidence" value="ECO:0007669"/>
    <property type="project" value="UniProtKB-KW"/>
</dbReference>
<accession>A0ABS3LF17</accession>
<dbReference type="PANTHER" id="PTHR21485">
    <property type="entry name" value="HAD SUPERFAMILY MEMBERS CMAS AND KDSC"/>
    <property type="match status" value="1"/>
</dbReference>
<keyword evidence="2" id="KW-1185">Reference proteome</keyword>
<dbReference type="EMBL" id="JAFREM010000031">
    <property type="protein sequence ID" value="MBO1308218.1"/>
    <property type="molecule type" value="Genomic_DNA"/>
</dbReference>
<dbReference type="Pfam" id="PF02348">
    <property type="entry name" value="CTP_transf_3"/>
    <property type="match status" value="1"/>
</dbReference>
<keyword evidence="1" id="KW-0808">Transferase</keyword>
<dbReference type="SUPFAM" id="SSF53448">
    <property type="entry name" value="Nucleotide-diphospho-sugar transferases"/>
    <property type="match status" value="1"/>
</dbReference>
<keyword evidence="1" id="KW-0548">Nucleotidyltransferase</keyword>
<dbReference type="CDD" id="cd02513">
    <property type="entry name" value="CMP-NeuAc_Synthase"/>
    <property type="match status" value="1"/>
</dbReference>
<dbReference type="InterPro" id="IPR050793">
    <property type="entry name" value="CMP-NeuNAc_synthase"/>
</dbReference>
<proteinExistence type="predicted"/>
<sequence>MKLLFTICGRAGSKGLKSKNLKSLSQKPLVEYILCLIHLFSKASPHVEYFIGLNTDSDELIDIVHSINPNVKTVLRKPELANDTVGKIEVIRDTYLTLSEKYGEFDLVIDLDITSPLRTLDDLEKLIHSHLEDSSKDVYFSVVPSRRNPFFNMVKEEDSKISIVNQSSFTSRQQAPNVYDINGAMYSYKPRFLKENAYIFNGDIGVIEMKDSLILDIDSEEDFLWLEFLFPKLLSESKGLQDIYNCKLQ</sequence>
<dbReference type="Gene3D" id="3.90.550.10">
    <property type="entry name" value="Spore Coat Polysaccharide Biosynthesis Protein SpsA, Chain A"/>
    <property type="match status" value="1"/>
</dbReference>